<evidence type="ECO:0000313" key="3">
    <source>
        <dbReference type="EMBL" id="MFC4754815.1"/>
    </source>
</evidence>
<accession>A0ABV9PRB7</accession>
<feature type="transmembrane region" description="Helical" evidence="2">
    <location>
        <begin position="51"/>
        <end position="73"/>
    </location>
</feature>
<evidence type="ECO:0008006" key="5">
    <source>
        <dbReference type="Google" id="ProtNLM"/>
    </source>
</evidence>
<keyword evidence="2" id="KW-0472">Membrane</keyword>
<gene>
    <name evidence="3" type="ORF">ACFO7U_08480</name>
</gene>
<keyword evidence="4" id="KW-1185">Reference proteome</keyword>
<feature type="transmembrane region" description="Helical" evidence="2">
    <location>
        <begin position="257"/>
        <end position="279"/>
    </location>
</feature>
<evidence type="ECO:0000256" key="1">
    <source>
        <dbReference type="SAM" id="MobiDB-lite"/>
    </source>
</evidence>
<reference evidence="4" key="1">
    <citation type="journal article" date="2019" name="Int. J. Syst. Evol. Microbiol.">
        <title>The Global Catalogue of Microorganisms (GCM) 10K type strain sequencing project: providing services to taxonomists for standard genome sequencing and annotation.</title>
        <authorList>
            <consortium name="The Broad Institute Genomics Platform"/>
            <consortium name="The Broad Institute Genome Sequencing Center for Infectious Disease"/>
            <person name="Wu L."/>
            <person name="Ma J."/>
        </authorList>
    </citation>
    <scope>NUCLEOTIDE SEQUENCE [LARGE SCALE GENOMIC DNA]</scope>
    <source>
        <strain evidence="4">JCM 11882</strain>
    </source>
</reference>
<feature type="transmembrane region" description="Helical" evidence="2">
    <location>
        <begin position="441"/>
        <end position="461"/>
    </location>
</feature>
<feature type="region of interest" description="Disordered" evidence="1">
    <location>
        <begin position="1"/>
        <end position="30"/>
    </location>
</feature>
<keyword evidence="2" id="KW-1133">Transmembrane helix</keyword>
<dbReference type="Proteomes" id="UP001595836">
    <property type="component" value="Unassembled WGS sequence"/>
</dbReference>
<name>A0ABV9PRB7_9ACTN</name>
<keyword evidence="2" id="KW-0812">Transmembrane</keyword>
<evidence type="ECO:0000313" key="4">
    <source>
        <dbReference type="Proteomes" id="UP001595836"/>
    </source>
</evidence>
<comment type="caution">
    <text evidence="3">The sequence shown here is derived from an EMBL/GenBank/DDBJ whole genome shotgun (WGS) entry which is preliminary data.</text>
</comment>
<organism evidence="3 4">
    <name type="scientific">Dietzia aurantiaca</name>
    <dbReference type="NCBI Taxonomy" id="983873"/>
    <lineage>
        <taxon>Bacteria</taxon>
        <taxon>Bacillati</taxon>
        <taxon>Actinomycetota</taxon>
        <taxon>Actinomycetes</taxon>
        <taxon>Mycobacteriales</taxon>
        <taxon>Dietziaceae</taxon>
        <taxon>Dietzia</taxon>
    </lineage>
</organism>
<sequence length="465" mass="49370">MSAPTLPRAKYPAGTGSGAEAESSTLVQPRRHVRRRAARMWSDVLTTPGRMSVFAVLAIIAVLAGGIVASGTITQRQSHHETLLAEVEPVANASQTLYSSLTIADSAANTAFITGGIEPAELRDRYLQAIASSSAAIIAASQGLDRTDSESIDQLANINAQLATYTGLVETARTNNRVANPVGSAYLASASALMQDTILPAAADLYDRQSTSVGESDREWSSPPWGSFFLLGLAITVLVVLQQWLWRLTGRRINPALALASLLMVATMLLTMIAGFLAANDNARGLSEGAAPMNELTRQRINAQKVRAQETLNLVRRTDPEGSAAERAATLGGVRDTLTVYLGDDEPGGGADISLDENGAVTAAIEFLDQWMAAQNRADSLYQQGDYQGAISISSGQEAGDSGAAFDEFDQSMQEAIEEARETLRTRIDKARRTSSAGPDLIMALSTLAAFAVVVGVAPRIREYL</sequence>
<dbReference type="EMBL" id="JBHSHP010000021">
    <property type="protein sequence ID" value="MFC4754815.1"/>
    <property type="molecule type" value="Genomic_DNA"/>
</dbReference>
<dbReference type="RefSeq" id="WP_344993734.1">
    <property type="nucleotide sequence ID" value="NZ_BAABCD010000022.1"/>
</dbReference>
<protein>
    <recommendedName>
        <fullName evidence="5">Secreted protein</fullName>
    </recommendedName>
</protein>
<feature type="transmembrane region" description="Helical" evidence="2">
    <location>
        <begin position="225"/>
        <end position="245"/>
    </location>
</feature>
<proteinExistence type="predicted"/>
<evidence type="ECO:0000256" key="2">
    <source>
        <dbReference type="SAM" id="Phobius"/>
    </source>
</evidence>